<comment type="caution">
    <text evidence="1">The sequence shown here is derived from an EMBL/GenBank/DDBJ whole genome shotgun (WGS) entry which is preliminary data.</text>
</comment>
<evidence type="ECO:0000313" key="2">
    <source>
        <dbReference type="Proteomes" id="UP000245980"/>
    </source>
</evidence>
<dbReference type="EMBL" id="QGHT01000078">
    <property type="protein sequence ID" value="PWT39577.1"/>
    <property type="molecule type" value="Genomic_DNA"/>
</dbReference>
<reference evidence="1 2" key="1">
    <citation type="journal article" date="2018" name="Front. Microbiol.">
        <title>Comparative Genomics of the Herbivore Gut Symbiont Lactobacillus reuteri Reveals Genetic Diversity and Lifestyle Adaptation.</title>
        <authorList>
            <person name="Zhao J."/>
        </authorList>
    </citation>
    <scope>NUCLEOTIDE SEQUENCE [LARGE SCALE GENOMIC DNA]</scope>
    <source>
        <strain evidence="1 2">LR10</strain>
    </source>
</reference>
<protein>
    <submittedName>
        <fullName evidence="1">Uncharacterized protein</fullName>
    </submittedName>
</protein>
<proteinExistence type="predicted"/>
<dbReference type="AlphaFoldDB" id="A0A855X8Y3"/>
<sequence>MVVTIETLVKEKKVKSAQTITALGCPYCQEPYKRMWLFDGLLYLQIEHADGLHYLNVVPNGDSEDVGFLYNLCASQEIHFCPMCGEEFKEEY</sequence>
<name>A0A855X8Y3_LIMRT</name>
<dbReference type="Proteomes" id="UP000245980">
    <property type="component" value="Unassembled WGS sequence"/>
</dbReference>
<evidence type="ECO:0000313" key="1">
    <source>
        <dbReference type="EMBL" id="PWT39577.1"/>
    </source>
</evidence>
<accession>A0A855X8Y3</accession>
<organism evidence="1 2">
    <name type="scientific">Limosilactobacillus reuteri</name>
    <name type="common">Lactobacillus reuteri</name>
    <dbReference type="NCBI Taxonomy" id="1598"/>
    <lineage>
        <taxon>Bacteria</taxon>
        <taxon>Bacillati</taxon>
        <taxon>Bacillota</taxon>
        <taxon>Bacilli</taxon>
        <taxon>Lactobacillales</taxon>
        <taxon>Lactobacillaceae</taxon>
        <taxon>Limosilactobacillus</taxon>
    </lineage>
</organism>
<dbReference type="RefSeq" id="WP_109954680.1">
    <property type="nucleotide sequence ID" value="NZ_QGHP01000073.1"/>
</dbReference>
<gene>
    <name evidence="1" type="ORF">DKZ22_10705</name>
</gene>